<organism evidence="2 3">
    <name type="scientific">Frankliniella occidentalis</name>
    <name type="common">Western flower thrips</name>
    <name type="synonym">Euthrips occidentalis</name>
    <dbReference type="NCBI Taxonomy" id="133901"/>
    <lineage>
        <taxon>Eukaryota</taxon>
        <taxon>Metazoa</taxon>
        <taxon>Ecdysozoa</taxon>
        <taxon>Arthropoda</taxon>
        <taxon>Hexapoda</taxon>
        <taxon>Insecta</taxon>
        <taxon>Pterygota</taxon>
        <taxon>Neoptera</taxon>
        <taxon>Paraneoptera</taxon>
        <taxon>Thysanoptera</taxon>
        <taxon>Terebrantia</taxon>
        <taxon>Thripoidea</taxon>
        <taxon>Thripidae</taxon>
        <taxon>Frankliniella</taxon>
    </lineage>
</organism>
<dbReference type="GeneID" id="113211027"/>
<dbReference type="Pfam" id="PF12937">
    <property type="entry name" value="F-box-like"/>
    <property type="match status" value="1"/>
</dbReference>
<dbReference type="Gene3D" id="3.80.10.10">
    <property type="entry name" value="Ribonuclease Inhibitor"/>
    <property type="match status" value="1"/>
</dbReference>
<dbReference type="KEGG" id="foc:113211027"/>
<sequence length="500" mass="55518">MEQLLDDVLVLVMQHLSVEDLLACRLVCRRLGELALHRDAWRHRRIDDAKPCACAVLNLAPCLRELVYSDKVHPWAFLTTRCAVEQLVLQMSSKDYNFSKYALLIRNQEALGRLRRIEIWASDLLGSVGSGYMEAERKASGADMLLKTLVTCSDLESLDVRFGTVAFSSFLSYGSHRPSLKYFRCTLDADSDSFARVVLARHADTLEEVDLGSGYCNEVKQSIALLPSLPRLRKLSCEVVAGVEAAAGCKALSDLTLVMDLDEPSEHPVALLQQARQLRRVTLEFKDPVDNLYEDDGDSKVVAALVSPGPSLVEFLSVSRLKGVQALTAALPRLPALRHLVVLHSPRRRNYFGDHPDDSDDSDDLDDLQDLHDLLLGVTAGTAPALRTLELDLRPRTPTLFYRGTPERMECAHLWLHAYAVEAVLQDNPSLHVRLRMAFRCGAEDCAACVLDCHPELSWDGVSSSTAPVGLTAHERDRCPSPRDHPADGSIKWIQVRVAP</sequence>
<name>A0A6J1SVZ2_FRAOC</name>
<dbReference type="PROSITE" id="PS50181">
    <property type="entry name" value="FBOX"/>
    <property type="match status" value="1"/>
</dbReference>
<dbReference type="AlphaFoldDB" id="A0A6J1SVZ2"/>
<feature type="domain" description="F-box" evidence="1">
    <location>
        <begin position="1"/>
        <end position="44"/>
    </location>
</feature>
<dbReference type="InterPro" id="IPR001810">
    <property type="entry name" value="F-box_dom"/>
</dbReference>
<evidence type="ECO:0000259" key="1">
    <source>
        <dbReference type="PROSITE" id="PS50181"/>
    </source>
</evidence>
<dbReference type="Gene3D" id="1.20.1280.50">
    <property type="match status" value="1"/>
</dbReference>
<reference evidence="3" key="1">
    <citation type="submission" date="2025-08" db="UniProtKB">
        <authorList>
            <consortium name="RefSeq"/>
        </authorList>
    </citation>
    <scope>IDENTIFICATION</scope>
    <source>
        <tissue evidence="3">Whole organism</tissue>
    </source>
</reference>
<evidence type="ECO:0000313" key="3">
    <source>
        <dbReference type="RefSeq" id="XP_026285047.1"/>
    </source>
</evidence>
<keyword evidence="2" id="KW-1185">Reference proteome</keyword>
<proteinExistence type="predicted"/>
<dbReference type="RefSeq" id="XP_026285047.1">
    <property type="nucleotide sequence ID" value="XM_026429262.2"/>
</dbReference>
<accession>A0A6J1SVZ2</accession>
<dbReference type="Proteomes" id="UP000504606">
    <property type="component" value="Unplaced"/>
</dbReference>
<dbReference type="SUPFAM" id="SSF81383">
    <property type="entry name" value="F-box domain"/>
    <property type="match status" value="1"/>
</dbReference>
<dbReference type="InterPro" id="IPR036047">
    <property type="entry name" value="F-box-like_dom_sf"/>
</dbReference>
<protein>
    <submittedName>
        <fullName evidence="3">Uncharacterized protein LOC113211027</fullName>
    </submittedName>
</protein>
<dbReference type="SMART" id="SM00256">
    <property type="entry name" value="FBOX"/>
    <property type="match status" value="1"/>
</dbReference>
<evidence type="ECO:0000313" key="2">
    <source>
        <dbReference type="Proteomes" id="UP000504606"/>
    </source>
</evidence>
<dbReference type="InterPro" id="IPR032675">
    <property type="entry name" value="LRR_dom_sf"/>
</dbReference>
<gene>
    <name evidence="3" type="primary">LOC113211027</name>
</gene>